<dbReference type="EMBL" id="CAKOGP040000213">
    <property type="protein sequence ID" value="CAJ1932169.1"/>
    <property type="molecule type" value="Genomic_DNA"/>
</dbReference>
<reference evidence="1" key="1">
    <citation type="submission" date="2023-08" db="EMBL/GenBank/DDBJ databases">
        <authorList>
            <person name="Audoor S."/>
            <person name="Bilcke G."/>
        </authorList>
    </citation>
    <scope>NUCLEOTIDE SEQUENCE</scope>
</reference>
<comment type="caution">
    <text evidence="1">The sequence shown here is derived from an EMBL/GenBank/DDBJ whole genome shotgun (WGS) entry which is preliminary data.</text>
</comment>
<proteinExistence type="predicted"/>
<gene>
    <name evidence="1" type="ORF">CYCCA115_LOCUS2719</name>
</gene>
<sequence length="117" mass="13240">MRLREQAEKDEEKRIKQIVGIANSVGQVRPNRSYVPGQSAPPRLGGRAFAGFHQQGFQGFQDNRSFQTPEIKTAGTFHTVLTTPPTQKQNVRVTDRQGRQLLGFDTSCHKRVTNNKY</sequence>
<dbReference type="AlphaFoldDB" id="A0AAD2CK24"/>
<evidence type="ECO:0000313" key="2">
    <source>
        <dbReference type="Proteomes" id="UP001295423"/>
    </source>
</evidence>
<accession>A0AAD2CK24</accession>
<keyword evidence="2" id="KW-1185">Reference proteome</keyword>
<name>A0AAD2CK24_9STRA</name>
<organism evidence="1 2">
    <name type="scientific">Cylindrotheca closterium</name>
    <dbReference type="NCBI Taxonomy" id="2856"/>
    <lineage>
        <taxon>Eukaryota</taxon>
        <taxon>Sar</taxon>
        <taxon>Stramenopiles</taxon>
        <taxon>Ochrophyta</taxon>
        <taxon>Bacillariophyta</taxon>
        <taxon>Bacillariophyceae</taxon>
        <taxon>Bacillariophycidae</taxon>
        <taxon>Bacillariales</taxon>
        <taxon>Bacillariaceae</taxon>
        <taxon>Cylindrotheca</taxon>
    </lineage>
</organism>
<dbReference type="Proteomes" id="UP001295423">
    <property type="component" value="Unassembled WGS sequence"/>
</dbReference>
<protein>
    <submittedName>
        <fullName evidence="1">Uncharacterized protein</fullName>
    </submittedName>
</protein>
<evidence type="ECO:0000313" key="1">
    <source>
        <dbReference type="EMBL" id="CAJ1932169.1"/>
    </source>
</evidence>